<accession>A0A0F7WSU3</accession>
<keyword evidence="2 7" id="KW-0698">rRNA processing</keyword>
<dbReference type="EMBL" id="LN847067">
    <property type="protein sequence ID" value="CRI43200.1"/>
    <property type="molecule type" value="Genomic_DNA"/>
</dbReference>
<feature type="binding site" evidence="7 8">
    <location>
        <position position="75"/>
    </location>
    <ligand>
        <name>S-adenosyl-L-methionine</name>
        <dbReference type="ChEBI" id="CHEBI:59789"/>
    </ligand>
</feature>
<feature type="binding site" evidence="7 8">
    <location>
        <position position="54"/>
    </location>
    <ligand>
        <name>S-adenosyl-L-methionine</name>
        <dbReference type="ChEBI" id="CHEBI:59789"/>
    </ligand>
</feature>
<evidence type="ECO:0000256" key="5">
    <source>
        <dbReference type="ARBA" id="ARBA00022691"/>
    </source>
</evidence>
<evidence type="ECO:0000313" key="10">
    <source>
        <dbReference type="EMBL" id="CRI43200.1"/>
    </source>
</evidence>
<feature type="binding site" evidence="7 8">
    <location>
        <position position="27"/>
    </location>
    <ligand>
        <name>S-adenosyl-L-methionine</name>
        <dbReference type="ChEBI" id="CHEBI:59789"/>
    </ligand>
</feature>
<evidence type="ECO:0000259" key="9">
    <source>
        <dbReference type="SMART" id="SM00650"/>
    </source>
</evidence>
<dbReference type="GO" id="GO:0052908">
    <property type="term" value="F:16S rRNA (adenine(1518)-N(6)/adenine(1519)-N(6))-dimethyltransferase activity"/>
    <property type="evidence" value="ECO:0007669"/>
    <property type="project" value="UniProtKB-EC"/>
</dbReference>
<dbReference type="CDD" id="cd02440">
    <property type="entry name" value="AdoMet_MTases"/>
    <property type="match status" value="1"/>
</dbReference>
<evidence type="ECO:0000256" key="7">
    <source>
        <dbReference type="HAMAP-Rule" id="MF_00607"/>
    </source>
</evidence>
<evidence type="ECO:0000256" key="6">
    <source>
        <dbReference type="ARBA" id="ARBA00022884"/>
    </source>
</evidence>
<dbReference type="PANTHER" id="PTHR11727">
    <property type="entry name" value="DIMETHYLADENOSINE TRANSFERASE"/>
    <property type="match status" value="1"/>
</dbReference>
<keyword evidence="3 7" id="KW-0489">Methyltransferase</keyword>
<dbReference type="GO" id="GO:0005829">
    <property type="term" value="C:cytosol"/>
    <property type="evidence" value="ECO:0007669"/>
    <property type="project" value="TreeGrafter"/>
</dbReference>
<feature type="domain" description="Ribosomal RNA adenine methylase transferase N-terminal" evidence="9">
    <location>
        <begin position="34"/>
        <end position="204"/>
    </location>
</feature>
<dbReference type="PROSITE" id="PS51689">
    <property type="entry name" value="SAM_RNA_A_N6_MT"/>
    <property type="match status" value="1"/>
</dbReference>
<dbReference type="Pfam" id="PF00398">
    <property type="entry name" value="RrnaAD"/>
    <property type="match status" value="1"/>
</dbReference>
<dbReference type="Gene3D" id="3.40.50.150">
    <property type="entry name" value="Vaccinia Virus protein VP39"/>
    <property type="match status" value="1"/>
</dbReference>
<evidence type="ECO:0000256" key="1">
    <source>
        <dbReference type="ARBA" id="ARBA00022490"/>
    </source>
</evidence>
<reference evidence="10" key="1">
    <citation type="submission" date="2015-05" db="EMBL/GenBank/DDBJ databases">
        <authorList>
            <person name="Rattei Thomas"/>
        </authorList>
    </citation>
    <scope>NUCLEOTIDE SEQUENCE</scope>
    <source>
        <strain evidence="10">DC9</strain>
    </source>
</reference>
<dbReference type="GO" id="GO:0003723">
    <property type="term" value="F:RNA binding"/>
    <property type="evidence" value="ECO:0007669"/>
    <property type="project" value="UniProtKB-UniRule"/>
</dbReference>
<dbReference type="PROSITE" id="PS01131">
    <property type="entry name" value="RRNA_A_DIMETH"/>
    <property type="match status" value="1"/>
</dbReference>
<sequence length="277" mass="31189">MTRSSPAQLSRFLSEIQNKPKKSLSQNFLVDQNIVKKIVATSEVIPQDWVLEIGPGFGALTEELIAAGAQVIAIEKDPMFAPSLEELPIRLEIIDACKYPLDQLQEYKTLGKGRVVANLPYHITTPLLTKLFLEAPDFWKTVTVMVQDEVARRIVAQPGGKDYGSLTIFLQFFADIHYAFKVSASCFYPKPQVQSAVIHMKVKETLPLSDEEIPVFFTLTRTAFQQRRKVLANTLKGLYPKEQVEQALKELGLLLNVRPEVLSLNDYLALFHKMQAG</sequence>
<comment type="subcellular location">
    <subcellularLocation>
        <location evidence="7">Cytoplasm</location>
    </subcellularLocation>
</comment>
<feature type="binding site" evidence="7 8">
    <location>
        <position position="118"/>
    </location>
    <ligand>
        <name>S-adenosyl-L-methionine</name>
        <dbReference type="ChEBI" id="CHEBI:59789"/>
    </ligand>
</feature>
<name>A0A0F7WSU3_CHLPN</name>
<protein>
    <recommendedName>
        <fullName evidence="7">Ribosomal RNA small subunit methyltransferase A</fullName>
        <ecNumber evidence="7">2.1.1.182</ecNumber>
    </recommendedName>
    <alternativeName>
        <fullName evidence="7">16S rRNA (adenine(1518)-N(6)/adenine(1519)-N(6))-dimethyltransferase</fullName>
    </alternativeName>
    <alternativeName>
        <fullName evidence="7">16S rRNA dimethyladenosine transferase</fullName>
    </alternativeName>
    <alternativeName>
        <fullName evidence="7">16S rRNA dimethylase</fullName>
    </alternativeName>
    <alternativeName>
        <fullName evidence="7">S-adenosylmethionine-6-N', N'-adenosyl(rRNA) dimethyltransferase</fullName>
    </alternativeName>
</protein>
<dbReference type="InterPro" id="IPR001737">
    <property type="entry name" value="KsgA/Erm"/>
</dbReference>
<feature type="binding site" evidence="7 8">
    <location>
        <position position="29"/>
    </location>
    <ligand>
        <name>S-adenosyl-L-methionine</name>
        <dbReference type="ChEBI" id="CHEBI:59789"/>
    </ligand>
</feature>
<dbReference type="AlphaFoldDB" id="A0A0F7WSU3"/>
<evidence type="ECO:0000256" key="2">
    <source>
        <dbReference type="ARBA" id="ARBA00022552"/>
    </source>
</evidence>
<comment type="similarity">
    <text evidence="7">Belongs to the class I-like SAM-binding methyltransferase superfamily. rRNA adenine N(6)-methyltransferase family. RsmA subfamily.</text>
</comment>
<keyword evidence="5 7" id="KW-0949">S-adenosyl-L-methionine</keyword>
<keyword evidence="6 7" id="KW-0694">RNA-binding</keyword>
<dbReference type="NCBIfam" id="TIGR00755">
    <property type="entry name" value="ksgA"/>
    <property type="match status" value="1"/>
</dbReference>
<dbReference type="SUPFAM" id="SSF53335">
    <property type="entry name" value="S-adenosyl-L-methionine-dependent methyltransferases"/>
    <property type="match status" value="1"/>
</dbReference>
<keyword evidence="1 7" id="KW-0963">Cytoplasm</keyword>
<organism evidence="10">
    <name type="scientific">Chlamydia pneumoniae</name>
    <name type="common">Chlamydophila pneumoniae</name>
    <dbReference type="NCBI Taxonomy" id="83558"/>
    <lineage>
        <taxon>Bacteria</taxon>
        <taxon>Pseudomonadati</taxon>
        <taxon>Chlamydiota</taxon>
        <taxon>Chlamydiia</taxon>
        <taxon>Chlamydiales</taxon>
        <taxon>Chlamydiaceae</taxon>
        <taxon>Chlamydia/Chlamydophila group</taxon>
        <taxon>Chlamydia</taxon>
    </lineage>
</organism>
<dbReference type="HAMAP" id="MF_00607">
    <property type="entry name" value="16SrRNA_methyltr_A"/>
    <property type="match status" value="1"/>
</dbReference>
<dbReference type="Gene3D" id="1.10.8.100">
    <property type="entry name" value="Ribosomal RNA adenine dimethylase-like, domain 2"/>
    <property type="match status" value="1"/>
</dbReference>
<dbReference type="EC" id="2.1.1.182" evidence="7"/>
<proteinExistence type="inferred from homology"/>
<keyword evidence="4 7" id="KW-0808">Transferase</keyword>
<dbReference type="InterPro" id="IPR020598">
    <property type="entry name" value="rRNA_Ade_methylase_Trfase_N"/>
</dbReference>
<dbReference type="InterPro" id="IPR023165">
    <property type="entry name" value="rRNA_Ade_diMease-like_C"/>
</dbReference>
<feature type="binding site" evidence="7">
    <location>
        <position position="95"/>
    </location>
    <ligand>
        <name>S-adenosyl-L-methionine</name>
        <dbReference type="ChEBI" id="CHEBI:59789"/>
    </ligand>
</feature>
<dbReference type="SMART" id="SM00650">
    <property type="entry name" value="rADc"/>
    <property type="match status" value="1"/>
</dbReference>
<dbReference type="InterPro" id="IPR020596">
    <property type="entry name" value="rRNA_Ade_Mease_Trfase_CS"/>
</dbReference>
<dbReference type="InterPro" id="IPR011530">
    <property type="entry name" value="rRNA_adenine_dimethylase"/>
</dbReference>
<gene>
    <name evidence="7" type="primary">rsmA</name>
    <name evidence="7" type="synonym">ksgA</name>
    <name evidence="10" type="ORF">BN1224_DC9_CN_00060</name>
</gene>
<comment type="caution">
    <text evidence="8">Lacks conserved residue(s) required for the propagation of feature annotation.</text>
</comment>
<evidence type="ECO:0000256" key="4">
    <source>
        <dbReference type="ARBA" id="ARBA00022679"/>
    </source>
</evidence>
<comment type="catalytic activity">
    <reaction evidence="7">
        <text>adenosine(1518)/adenosine(1519) in 16S rRNA + 4 S-adenosyl-L-methionine = N(6)-dimethyladenosine(1518)/N(6)-dimethyladenosine(1519) in 16S rRNA + 4 S-adenosyl-L-homocysteine + 4 H(+)</text>
        <dbReference type="Rhea" id="RHEA:19609"/>
        <dbReference type="Rhea" id="RHEA-COMP:10232"/>
        <dbReference type="Rhea" id="RHEA-COMP:10233"/>
        <dbReference type="ChEBI" id="CHEBI:15378"/>
        <dbReference type="ChEBI" id="CHEBI:57856"/>
        <dbReference type="ChEBI" id="CHEBI:59789"/>
        <dbReference type="ChEBI" id="CHEBI:74411"/>
        <dbReference type="ChEBI" id="CHEBI:74493"/>
        <dbReference type="EC" id="2.1.1.182"/>
    </reaction>
</comment>
<comment type="function">
    <text evidence="7">Specifically dimethylates two adjacent adenosines (A1518 and A1519) in the loop of a conserved hairpin near the 3'-end of 16S rRNA in the 30S particle. May play a critical role in biogenesis of 30S subunits.</text>
</comment>
<evidence type="ECO:0000256" key="8">
    <source>
        <dbReference type="PROSITE-ProRule" id="PRU01026"/>
    </source>
</evidence>
<dbReference type="PANTHER" id="PTHR11727:SF7">
    <property type="entry name" value="DIMETHYLADENOSINE TRANSFERASE-RELATED"/>
    <property type="match status" value="1"/>
</dbReference>
<dbReference type="InterPro" id="IPR029063">
    <property type="entry name" value="SAM-dependent_MTases_sf"/>
</dbReference>
<evidence type="ECO:0000256" key="3">
    <source>
        <dbReference type="ARBA" id="ARBA00022603"/>
    </source>
</evidence>